<evidence type="ECO:0000313" key="1">
    <source>
        <dbReference type="EMBL" id="GAA54747.1"/>
    </source>
</evidence>
<accession>G7YP66</accession>
<dbReference type="Proteomes" id="UP000008909">
    <property type="component" value="Unassembled WGS sequence"/>
</dbReference>
<gene>
    <name evidence="1" type="ORF">CLF_105279</name>
</gene>
<keyword evidence="2" id="KW-1185">Reference proteome</keyword>
<sequence>MRPPGVKSSLPQNRSLYELVSENLQQAVLVLTEMSDELASKNTFTLLMITCKHLILGLISTPLQIGGLNSQARNPSIRAQDGKRSNCLPNSDASCDPSNLEKASITIDALASEIYQSLECRHQVLICNVPDCSLLELTKTAPRLHVTHLTPSARFDDSESKNRTCDSITKRGRTLTALPRTQTFAVEASYHDTFSHTNFLRSCSSPIVYTPNHTPKCTSHLLRSHIQLHLCDLYLYLVCALKRPSTPTKLREFLLTYTGPHSPQRVFGEKFGTVSSSSFTAFENDLNQYMKQNYAVFVRSSSNRSTNAVLRYE</sequence>
<protein>
    <submittedName>
        <fullName evidence="1">Uncharacterized protein</fullName>
    </submittedName>
</protein>
<reference evidence="1" key="1">
    <citation type="journal article" date="2011" name="Genome Biol.">
        <title>The draft genome of the carcinogenic human liver fluke Clonorchis sinensis.</title>
        <authorList>
            <person name="Wang X."/>
            <person name="Chen W."/>
            <person name="Huang Y."/>
            <person name="Sun J."/>
            <person name="Men J."/>
            <person name="Liu H."/>
            <person name="Luo F."/>
            <person name="Guo L."/>
            <person name="Lv X."/>
            <person name="Deng C."/>
            <person name="Zhou C."/>
            <person name="Fan Y."/>
            <person name="Li X."/>
            <person name="Huang L."/>
            <person name="Hu Y."/>
            <person name="Liang C."/>
            <person name="Hu X."/>
            <person name="Xu J."/>
            <person name="Yu X."/>
        </authorList>
    </citation>
    <scope>NUCLEOTIDE SEQUENCE [LARGE SCALE GENOMIC DNA]</scope>
    <source>
        <strain evidence="1">Henan</strain>
    </source>
</reference>
<dbReference type="AlphaFoldDB" id="G7YP66"/>
<organism evidence="1 2">
    <name type="scientific">Clonorchis sinensis</name>
    <name type="common">Chinese liver fluke</name>
    <dbReference type="NCBI Taxonomy" id="79923"/>
    <lineage>
        <taxon>Eukaryota</taxon>
        <taxon>Metazoa</taxon>
        <taxon>Spiralia</taxon>
        <taxon>Lophotrochozoa</taxon>
        <taxon>Platyhelminthes</taxon>
        <taxon>Trematoda</taxon>
        <taxon>Digenea</taxon>
        <taxon>Opisthorchiida</taxon>
        <taxon>Opisthorchiata</taxon>
        <taxon>Opisthorchiidae</taxon>
        <taxon>Clonorchis</taxon>
    </lineage>
</organism>
<reference key="2">
    <citation type="submission" date="2011-10" db="EMBL/GenBank/DDBJ databases">
        <title>The genome and transcriptome sequence of Clonorchis sinensis provide insights into the carcinogenic liver fluke.</title>
        <authorList>
            <person name="Wang X."/>
            <person name="Huang Y."/>
            <person name="Chen W."/>
            <person name="Liu H."/>
            <person name="Guo L."/>
            <person name="Chen Y."/>
            <person name="Luo F."/>
            <person name="Zhou W."/>
            <person name="Sun J."/>
            <person name="Mao Q."/>
            <person name="Liang P."/>
            <person name="Zhou C."/>
            <person name="Tian Y."/>
            <person name="Men J."/>
            <person name="Lv X."/>
            <person name="Huang L."/>
            <person name="Zhou J."/>
            <person name="Hu Y."/>
            <person name="Li R."/>
            <person name="Zhang F."/>
            <person name="Lei H."/>
            <person name="Li X."/>
            <person name="Hu X."/>
            <person name="Liang C."/>
            <person name="Xu J."/>
            <person name="Wu Z."/>
            <person name="Yu X."/>
        </authorList>
    </citation>
    <scope>NUCLEOTIDE SEQUENCE</scope>
    <source>
        <strain>Henan</strain>
    </source>
</reference>
<proteinExistence type="predicted"/>
<evidence type="ECO:0000313" key="2">
    <source>
        <dbReference type="Proteomes" id="UP000008909"/>
    </source>
</evidence>
<dbReference type="EMBL" id="DF143919">
    <property type="protein sequence ID" value="GAA54747.1"/>
    <property type="molecule type" value="Genomic_DNA"/>
</dbReference>
<name>G7YP66_CLOSI</name>